<evidence type="ECO:0000256" key="6">
    <source>
        <dbReference type="ARBA" id="ARBA00022958"/>
    </source>
</evidence>
<reference evidence="12" key="1">
    <citation type="submission" date="2023-01" db="EMBL/GenBank/DDBJ databases">
        <title>The chitinases involved in constricting ring structure development in the nematode-trapping fungus Drechslerella dactyloides.</title>
        <authorList>
            <person name="Wang R."/>
            <person name="Zhang L."/>
            <person name="Tang P."/>
            <person name="Li S."/>
            <person name="Liang L."/>
        </authorList>
    </citation>
    <scope>NUCLEOTIDE SEQUENCE</scope>
    <source>
        <strain evidence="12">YMF1.00031</strain>
    </source>
</reference>
<comment type="caution">
    <text evidence="12">The sequence shown here is derived from an EMBL/GenBank/DDBJ whole genome shotgun (WGS) entry which is preliminary data.</text>
</comment>
<proteinExistence type="inferred from homology"/>
<gene>
    <name evidence="12" type="ORF">Dda_7584</name>
</gene>
<dbReference type="InterPro" id="IPR002155">
    <property type="entry name" value="Thiolase"/>
</dbReference>
<dbReference type="Proteomes" id="UP001221413">
    <property type="component" value="Unassembled WGS sequence"/>
</dbReference>
<keyword evidence="5 9" id="KW-0808">Transferase</keyword>
<accession>A0AAD6ISF5</accession>
<evidence type="ECO:0000256" key="2">
    <source>
        <dbReference type="ARBA" id="ARBA00010982"/>
    </source>
</evidence>
<evidence type="ECO:0000256" key="5">
    <source>
        <dbReference type="ARBA" id="ARBA00022679"/>
    </source>
</evidence>
<evidence type="ECO:0000256" key="7">
    <source>
        <dbReference type="ARBA" id="ARBA00023315"/>
    </source>
</evidence>
<comment type="subunit">
    <text evidence="3">Homotetramer.</text>
</comment>
<dbReference type="GO" id="GO:0005739">
    <property type="term" value="C:mitochondrion"/>
    <property type="evidence" value="ECO:0007669"/>
    <property type="project" value="TreeGrafter"/>
</dbReference>
<dbReference type="FunFam" id="3.40.47.10:FF:000007">
    <property type="entry name" value="acetyl-CoA acetyltransferase, mitochondrial"/>
    <property type="match status" value="1"/>
</dbReference>
<evidence type="ECO:0000256" key="1">
    <source>
        <dbReference type="ARBA" id="ARBA00001958"/>
    </source>
</evidence>
<dbReference type="PROSITE" id="PS00098">
    <property type="entry name" value="THIOLASE_1"/>
    <property type="match status" value="1"/>
</dbReference>
<dbReference type="AlphaFoldDB" id="A0AAD6ISF5"/>
<dbReference type="InterPro" id="IPR016039">
    <property type="entry name" value="Thiolase-like"/>
</dbReference>
<dbReference type="Pfam" id="PF00108">
    <property type="entry name" value="Thiolase_N"/>
    <property type="match status" value="1"/>
</dbReference>
<sequence>MSSGAARDMTAARLPKIRQTKSSAFCPQQLQLLQPQSCDTRLISEPGTHRTTYSEQRLTPIDEASISPPPHSTLRYRKNIYRAKMHDQKAVYIVSTSRTPIGGFQGSLASLSAIQLGSHAIKTALAKVPSIKPEDVEEVFFGNVLSAGLGQNPARQCALGAGLSENTVATSVNKVCASGMKAIILGAQTIMTGHAEIIVAGGTESMSQVPYYSGNMRSGARFGNMTMIDGILKDGLTDSYDNTHMGMAAEECAEEHSFGRIEQDDYAIKSYQRAQAAQANGHFDAEIAPIEVPGARGKPPTIVKADDEAKNLMIEKLRAIKPAFIPNSGTVTAPNASPLSDGAAAVVLVSEAKVKELGLNPVAKIVGWGDAAHKPSKFTTAPSLAIPKALKNAGLTQDQIDYFEINEAFSVVALANLKLLNLDPERVNVHGGAVALGHPLGASGARIVATLIGVLEQNKAKYGCAGICNGGGGASALVIEKL</sequence>
<evidence type="ECO:0000313" key="12">
    <source>
        <dbReference type="EMBL" id="KAJ6257795.1"/>
    </source>
</evidence>
<protein>
    <recommendedName>
        <fullName evidence="4">acetyl-CoA C-acetyltransferase</fullName>
        <ecNumber evidence="4">2.3.1.9</ecNumber>
    </recommendedName>
</protein>
<dbReference type="Pfam" id="PF02803">
    <property type="entry name" value="Thiolase_C"/>
    <property type="match status" value="1"/>
</dbReference>
<dbReference type="InterPro" id="IPR020616">
    <property type="entry name" value="Thiolase_N"/>
</dbReference>
<dbReference type="InterPro" id="IPR020615">
    <property type="entry name" value="Thiolase_acyl_enz_int_AS"/>
</dbReference>
<comment type="pathway">
    <text evidence="8">Metabolic intermediate biosynthesis; (R)-mevalonate biosynthesis; (R)-mevalonate from acetyl-CoA: step 1/3.</text>
</comment>
<name>A0AAD6ISF5_DREDA</name>
<keyword evidence="13" id="KW-1185">Reference proteome</keyword>
<feature type="domain" description="Thiolase N-terminal" evidence="10">
    <location>
        <begin position="91"/>
        <end position="351"/>
    </location>
</feature>
<dbReference type="EC" id="2.3.1.9" evidence="4"/>
<dbReference type="CDD" id="cd00751">
    <property type="entry name" value="thiolase"/>
    <property type="match status" value="1"/>
</dbReference>
<comment type="similarity">
    <text evidence="2 9">Belongs to the thiolase-like superfamily. Thiolase family.</text>
</comment>
<feature type="domain" description="Thiolase C-terminal" evidence="11">
    <location>
        <begin position="360"/>
        <end position="481"/>
    </location>
</feature>
<evidence type="ECO:0000259" key="11">
    <source>
        <dbReference type="Pfam" id="PF02803"/>
    </source>
</evidence>
<keyword evidence="6" id="KW-0630">Potassium</keyword>
<evidence type="ECO:0000256" key="8">
    <source>
        <dbReference type="ARBA" id="ARBA00037924"/>
    </source>
</evidence>
<evidence type="ECO:0000256" key="3">
    <source>
        <dbReference type="ARBA" id="ARBA00011881"/>
    </source>
</evidence>
<comment type="cofactor">
    <cofactor evidence="1">
        <name>K(+)</name>
        <dbReference type="ChEBI" id="CHEBI:29103"/>
    </cofactor>
</comment>
<evidence type="ECO:0000259" key="10">
    <source>
        <dbReference type="Pfam" id="PF00108"/>
    </source>
</evidence>
<dbReference type="GO" id="GO:0003985">
    <property type="term" value="F:acetyl-CoA C-acetyltransferase activity"/>
    <property type="evidence" value="ECO:0007669"/>
    <property type="project" value="UniProtKB-EC"/>
</dbReference>
<dbReference type="GO" id="GO:0006696">
    <property type="term" value="P:ergosterol biosynthetic process"/>
    <property type="evidence" value="ECO:0007669"/>
    <property type="project" value="TreeGrafter"/>
</dbReference>
<evidence type="ECO:0000256" key="4">
    <source>
        <dbReference type="ARBA" id="ARBA00012705"/>
    </source>
</evidence>
<dbReference type="InterPro" id="IPR020617">
    <property type="entry name" value="Thiolase_C"/>
</dbReference>
<dbReference type="EMBL" id="JAQGDS010000010">
    <property type="protein sequence ID" value="KAJ6257795.1"/>
    <property type="molecule type" value="Genomic_DNA"/>
</dbReference>
<dbReference type="GO" id="GO:0006635">
    <property type="term" value="P:fatty acid beta-oxidation"/>
    <property type="evidence" value="ECO:0007669"/>
    <property type="project" value="TreeGrafter"/>
</dbReference>
<dbReference type="NCBIfam" id="TIGR01930">
    <property type="entry name" value="AcCoA-C-Actrans"/>
    <property type="match status" value="1"/>
</dbReference>
<dbReference type="SUPFAM" id="SSF53901">
    <property type="entry name" value="Thiolase-like"/>
    <property type="match status" value="2"/>
</dbReference>
<dbReference type="PANTHER" id="PTHR18919">
    <property type="entry name" value="ACETYL-COA C-ACYLTRANSFERASE"/>
    <property type="match status" value="1"/>
</dbReference>
<keyword evidence="7 9" id="KW-0012">Acyltransferase</keyword>
<dbReference type="InterPro" id="IPR020613">
    <property type="entry name" value="Thiolase_CS"/>
</dbReference>
<evidence type="ECO:0000256" key="9">
    <source>
        <dbReference type="RuleBase" id="RU003557"/>
    </source>
</evidence>
<dbReference type="PANTHER" id="PTHR18919:SF165">
    <property type="entry name" value="ACETYL-COA ACETYLTRANSFERASE"/>
    <property type="match status" value="1"/>
</dbReference>
<dbReference type="PROSITE" id="PS00737">
    <property type="entry name" value="THIOLASE_2"/>
    <property type="match status" value="1"/>
</dbReference>
<dbReference type="Gene3D" id="3.40.47.10">
    <property type="match status" value="1"/>
</dbReference>
<organism evidence="12 13">
    <name type="scientific">Drechslerella dactyloides</name>
    <name type="common">Nematode-trapping fungus</name>
    <name type="synonym">Arthrobotrys dactyloides</name>
    <dbReference type="NCBI Taxonomy" id="74499"/>
    <lineage>
        <taxon>Eukaryota</taxon>
        <taxon>Fungi</taxon>
        <taxon>Dikarya</taxon>
        <taxon>Ascomycota</taxon>
        <taxon>Pezizomycotina</taxon>
        <taxon>Orbiliomycetes</taxon>
        <taxon>Orbiliales</taxon>
        <taxon>Orbiliaceae</taxon>
        <taxon>Drechslerella</taxon>
    </lineage>
</organism>
<evidence type="ECO:0000313" key="13">
    <source>
        <dbReference type="Proteomes" id="UP001221413"/>
    </source>
</evidence>